<feature type="transmembrane region" description="Helical" evidence="12">
    <location>
        <begin position="285"/>
        <end position="305"/>
    </location>
</feature>
<evidence type="ECO:0000256" key="3">
    <source>
        <dbReference type="ARBA" id="ARBA00007063"/>
    </source>
</evidence>
<evidence type="ECO:0000256" key="8">
    <source>
        <dbReference type="ARBA" id="ARBA00022989"/>
    </source>
</evidence>
<dbReference type="EMBL" id="ML996581">
    <property type="protein sequence ID" value="KAF2754264.1"/>
    <property type="molecule type" value="Genomic_DNA"/>
</dbReference>
<keyword evidence="5" id="KW-0808">Transferase</keyword>
<dbReference type="RefSeq" id="XP_033596715.1">
    <property type="nucleotide sequence ID" value="XM_033742904.1"/>
</dbReference>
<dbReference type="PANTHER" id="PTHR22760:SF1">
    <property type="entry name" value="DOL-P-MAN:MAN(7)GLCNAC(2)-PP-DOL ALPHA-1,6-MANNOSYLTRANSFERASE"/>
    <property type="match status" value="1"/>
</dbReference>
<dbReference type="GO" id="GO:0006487">
    <property type="term" value="P:protein N-linked glycosylation"/>
    <property type="evidence" value="ECO:0007669"/>
    <property type="project" value="TreeGrafter"/>
</dbReference>
<dbReference type="GO" id="GO:0052917">
    <property type="term" value="F:dol-P-Man:Man(7)GlcNAc(2)-PP-Dol alpha-1,6-mannosyltransferase activity"/>
    <property type="evidence" value="ECO:0007669"/>
    <property type="project" value="UniProtKB-EC"/>
</dbReference>
<dbReference type="GeneID" id="54483958"/>
<feature type="transmembrane region" description="Helical" evidence="12">
    <location>
        <begin position="222"/>
        <end position="244"/>
    </location>
</feature>
<evidence type="ECO:0000256" key="5">
    <source>
        <dbReference type="ARBA" id="ARBA00022679"/>
    </source>
</evidence>
<dbReference type="Proteomes" id="UP000799437">
    <property type="component" value="Unassembled WGS sequence"/>
</dbReference>
<keyword evidence="8 12" id="KW-1133">Transmembrane helix</keyword>
<comment type="function">
    <text evidence="10">Mannosyltransferase that operates in the biosynthetic pathway of dolichol-linked oligosaccharides, the glycan precursors employed in protein asparagine (N)-glycosylation. The assembly of dolichol-linked oligosaccharides begins on the cytosolic side of the endoplasmic reticulum membrane and finishes in its lumen. The sequential addition of sugars to dolichol pyrophosphate produces dolichol-linked oligosaccharides containing fourteen sugars, including two GlcNAcs, nine mannoses and three glucoses. Once assembled, the oligosaccharide is transferred from the lipid to nascent proteins by oligosaccharyltransferases. In the lumen of the endoplasmic reticulum, adds the eighth mannose residue in an alpha-1,6 linkage onto Man(7)GlcNAc(2)-PP-dolichol to produce Man(8)GlcNAc(2)-PP-dolichol.</text>
</comment>
<comment type="subcellular location">
    <subcellularLocation>
        <location evidence="1 12">Endoplasmic reticulum membrane</location>
        <topology evidence="1 12">Multi-pass membrane protein</topology>
    </subcellularLocation>
</comment>
<proteinExistence type="inferred from homology"/>
<protein>
    <recommendedName>
        <fullName evidence="12">Mannosyltransferase</fullName>
        <ecNumber evidence="12">2.4.1.-</ecNumber>
    </recommendedName>
</protein>
<evidence type="ECO:0000313" key="14">
    <source>
        <dbReference type="Proteomes" id="UP000799437"/>
    </source>
</evidence>
<comment type="pathway">
    <text evidence="2">Protein modification; protein glycosylation.</text>
</comment>
<keyword evidence="7 12" id="KW-0256">Endoplasmic reticulum</keyword>
<gene>
    <name evidence="13" type="ORF">EJ05DRAFT_469361</name>
</gene>
<evidence type="ECO:0000256" key="9">
    <source>
        <dbReference type="ARBA" id="ARBA00023136"/>
    </source>
</evidence>
<dbReference type="InterPro" id="IPR005599">
    <property type="entry name" value="GPI_mannosylTrfase"/>
</dbReference>
<dbReference type="Pfam" id="PF03901">
    <property type="entry name" value="Glyco_transf_22"/>
    <property type="match status" value="1"/>
</dbReference>
<feature type="transmembrane region" description="Helical" evidence="12">
    <location>
        <begin position="152"/>
        <end position="172"/>
    </location>
</feature>
<feature type="transmembrane region" description="Helical" evidence="12">
    <location>
        <begin position="184"/>
        <end position="210"/>
    </location>
</feature>
<evidence type="ECO:0000256" key="6">
    <source>
        <dbReference type="ARBA" id="ARBA00022692"/>
    </source>
</evidence>
<dbReference type="OrthoDB" id="19039at2759"/>
<feature type="transmembrane region" description="Helical" evidence="12">
    <location>
        <begin position="366"/>
        <end position="389"/>
    </location>
</feature>
<evidence type="ECO:0000256" key="10">
    <source>
        <dbReference type="ARBA" id="ARBA00044721"/>
    </source>
</evidence>
<keyword evidence="9 12" id="KW-0472">Membrane</keyword>
<keyword evidence="4 12" id="KW-0328">Glycosyltransferase</keyword>
<evidence type="ECO:0000313" key="13">
    <source>
        <dbReference type="EMBL" id="KAF2754264.1"/>
    </source>
</evidence>
<dbReference type="PANTHER" id="PTHR22760">
    <property type="entry name" value="GLYCOSYLTRANSFERASE"/>
    <property type="match status" value="1"/>
</dbReference>
<evidence type="ECO:0000256" key="11">
    <source>
        <dbReference type="ARBA" id="ARBA00048899"/>
    </source>
</evidence>
<accession>A0A6A6VX27</accession>
<dbReference type="GO" id="GO:0005789">
    <property type="term" value="C:endoplasmic reticulum membrane"/>
    <property type="evidence" value="ECO:0007669"/>
    <property type="project" value="UniProtKB-SubCell"/>
</dbReference>
<name>A0A6A6VX27_9PEZI</name>
<comment type="catalytic activity">
    <reaction evidence="11">
        <text>an alpha-D-Man-(1-&gt;2)-alpha-D-Man-(1-&gt;2)-alpha-D-Man-(1-&gt;3)-[alpha-D-Man-(1-&gt;2)-alpha-D-Man-(1-&gt;3)-alpha-D-Man-(1-&gt;6)]-beta-D-Man-(1-&gt;4)-beta-D-GlcNAc-(1-&gt;4)-alpha-D-GlcNAc-diphospho-di-trans,poly-cis-dolichol + a di-trans,poly-cis-dolichyl beta-D-mannosyl phosphate = an alpha-D-Man-(1-&gt;2)-alpha-D-Man-(1-&gt;2)-alpha-D-Man-(1-&gt;3)-[alpha-D-Man-(1-&gt;2)-alpha-D-Man-(1-&gt;3)-[alpha-D-Man-(1-&gt;6)]-alpha-D-Man-(1-&gt;6)]-beta-D-Man-(1-&gt;4)-beta-D-GlcNAc-(1-&gt;4)-alpha-D-GlcNAc-diphospho-di-trans,poly-cis-dolichol + a di-trans,poly-cis-dolichyl phosphate + H(+)</text>
        <dbReference type="Rhea" id="RHEA:29535"/>
        <dbReference type="Rhea" id="RHEA-COMP:19498"/>
        <dbReference type="Rhea" id="RHEA-COMP:19501"/>
        <dbReference type="Rhea" id="RHEA-COMP:19518"/>
        <dbReference type="Rhea" id="RHEA-COMP:19519"/>
        <dbReference type="ChEBI" id="CHEBI:15378"/>
        <dbReference type="ChEBI" id="CHEBI:57683"/>
        <dbReference type="ChEBI" id="CHEBI:58211"/>
        <dbReference type="ChEBI" id="CHEBI:132517"/>
        <dbReference type="ChEBI" id="CHEBI:132519"/>
        <dbReference type="EC" id="2.4.1.260"/>
    </reaction>
    <physiologicalReaction direction="left-to-right" evidence="11">
        <dbReference type="Rhea" id="RHEA:29536"/>
    </physiologicalReaction>
</comment>
<keyword evidence="14" id="KW-1185">Reference proteome</keyword>
<evidence type="ECO:0000256" key="4">
    <source>
        <dbReference type="ARBA" id="ARBA00022676"/>
    </source>
</evidence>
<dbReference type="UniPathway" id="UPA00378"/>
<keyword evidence="6 12" id="KW-0812">Transmembrane</keyword>
<sequence>MTNVKETLLAVGIVVPVIFLHLLLAPYTKVEESFNTQAIHDIIYHGIPYSDASGFFELKYDHTSYPGSVPRTFVGALVTAGITRPWVSFVKTSADVQTLARAAIGLYNGLAIVAFKAAVDASFGRLAGIWYLLLQASQFHVVYYASRPLPNMFAFGMSTIALRSLLLGYSTLDRSAASKQYRLCLYLLTVAGIIFRAELAVLLTTVTLYLITRKSISIKDVILPAGIAGVTMGLLVTVAVDSFFWQQSPIWPELAGFIFNTIQGHSSEWGVSPWWFYFGNSLPKILLNPFTFLVLIPLALLNPALRPRSLDILLPPTAFVAIYSVLPHKEWRFIIYIVPLLTTIASAGASWIWIRRSKTLINRLLALAMISSVVLSFVGSTAMLTISSWNYPGAIAITRLHGLVGSENAIIRVHLDNLSCQTGVSRFLQKRTGIENRAIESSLSKIQSQTVWVYDKTGDEATLLNPSFWNQFDYALVERPEKTIGKWEVLDTIDGFSGVRIVKPGAHLLRRECAPSSLLCQPLRSAESFVREKITKGWWMDFSMEPKIHILKKQIDQS</sequence>
<dbReference type="EC" id="2.4.1.-" evidence="12"/>
<dbReference type="AlphaFoldDB" id="A0A6A6VX27"/>
<reference evidence="13" key="1">
    <citation type="journal article" date="2020" name="Stud. Mycol.">
        <title>101 Dothideomycetes genomes: a test case for predicting lifestyles and emergence of pathogens.</title>
        <authorList>
            <person name="Haridas S."/>
            <person name="Albert R."/>
            <person name="Binder M."/>
            <person name="Bloem J."/>
            <person name="Labutti K."/>
            <person name="Salamov A."/>
            <person name="Andreopoulos B."/>
            <person name="Baker S."/>
            <person name="Barry K."/>
            <person name="Bills G."/>
            <person name="Bluhm B."/>
            <person name="Cannon C."/>
            <person name="Castanera R."/>
            <person name="Culley D."/>
            <person name="Daum C."/>
            <person name="Ezra D."/>
            <person name="Gonzalez J."/>
            <person name="Henrissat B."/>
            <person name="Kuo A."/>
            <person name="Liang C."/>
            <person name="Lipzen A."/>
            <person name="Lutzoni F."/>
            <person name="Magnuson J."/>
            <person name="Mondo S."/>
            <person name="Nolan M."/>
            <person name="Ohm R."/>
            <person name="Pangilinan J."/>
            <person name="Park H.-J."/>
            <person name="Ramirez L."/>
            <person name="Alfaro M."/>
            <person name="Sun H."/>
            <person name="Tritt A."/>
            <person name="Yoshinaga Y."/>
            <person name="Zwiers L.-H."/>
            <person name="Turgeon B."/>
            <person name="Goodwin S."/>
            <person name="Spatafora J."/>
            <person name="Crous P."/>
            <person name="Grigoriev I."/>
        </authorList>
    </citation>
    <scope>NUCLEOTIDE SEQUENCE</scope>
    <source>
        <strain evidence="13">CBS 121739</strain>
    </source>
</reference>
<evidence type="ECO:0000256" key="7">
    <source>
        <dbReference type="ARBA" id="ARBA00022824"/>
    </source>
</evidence>
<feature type="transmembrane region" description="Helical" evidence="12">
    <location>
        <begin position="333"/>
        <end position="354"/>
    </location>
</feature>
<evidence type="ECO:0000256" key="2">
    <source>
        <dbReference type="ARBA" id="ARBA00004922"/>
    </source>
</evidence>
<evidence type="ECO:0000256" key="12">
    <source>
        <dbReference type="RuleBase" id="RU363075"/>
    </source>
</evidence>
<feature type="transmembrane region" description="Helical" evidence="12">
    <location>
        <begin position="7"/>
        <end position="27"/>
    </location>
</feature>
<comment type="similarity">
    <text evidence="3 12">Belongs to the glycosyltransferase 22 family.</text>
</comment>
<organism evidence="13 14">
    <name type="scientific">Pseudovirgaria hyperparasitica</name>
    <dbReference type="NCBI Taxonomy" id="470096"/>
    <lineage>
        <taxon>Eukaryota</taxon>
        <taxon>Fungi</taxon>
        <taxon>Dikarya</taxon>
        <taxon>Ascomycota</taxon>
        <taxon>Pezizomycotina</taxon>
        <taxon>Dothideomycetes</taxon>
        <taxon>Dothideomycetes incertae sedis</taxon>
        <taxon>Acrospermales</taxon>
        <taxon>Acrospermaceae</taxon>
        <taxon>Pseudovirgaria</taxon>
    </lineage>
</organism>
<evidence type="ECO:0000256" key="1">
    <source>
        <dbReference type="ARBA" id="ARBA00004477"/>
    </source>
</evidence>